<dbReference type="PRINTS" id="PR00039">
    <property type="entry name" value="HTHLYSR"/>
</dbReference>
<protein>
    <submittedName>
        <fullName evidence="6">LysR substrate-binding domain-containing protein</fullName>
    </submittedName>
</protein>
<dbReference type="SUPFAM" id="SSF46785">
    <property type="entry name" value="Winged helix' DNA-binding domain"/>
    <property type="match status" value="1"/>
</dbReference>
<dbReference type="InterPro" id="IPR005119">
    <property type="entry name" value="LysR_subst-bd"/>
</dbReference>
<reference evidence="7" key="1">
    <citation type="journal article" date="2019" name="Int. J. Syst. Evol. Microbiol.">
        <title>The Global Catalogue of Microorganisms (GCM) 10K type strain sequencing project: providing services to taxonomists for standard genome sequencing and annotation.</title>
        <authorList>
            <consortium name="The Broad Institute Genomics Platform"/>
            <consortium name="The Broad Institute Genome Sequencing Center for Infectious Disease"/>
            <person name="Wu L."/>
            <person name="Ma J."/>
        </authorList>
    </citation>
    <scope>NUCLEOTIDE SEQUENCE [LARGE SCALE GENOMIC DNA]</scope>
    <source>
        <strain evidence="7">KCTC 42644</strain>
    </source>
</reference>
<dbReference type="PANTHER" id="PTHR30537:SF74">
    <property type="entry name" value="HTH-TYPE TRANSCRIPTIONAL REGULATOR TRPI"/>
    <property type="match status" value="1"/>
</dbReference>
<dbReference type="SUPFAM" id="SSF53850">
    <property type="entry name" value="Periplasmic binding protein-like II"/>
    <property type="match status" value="1"/>
</dbReference>
<dbReference type="InterPro" id="IPR036390">
    <property type="entry name" value="WH_DNA-bd_sf"/>
</dbReference>
<keyword evidence="4" id="KW-0804">Transcription</keyword>
<dbReference type="Pfam" id="PF03466">
    <property type="entry name" value="LysR_substrate"/>
    <property type="match status" value="1"/>
</dbReference>
<dbReference type="InterPro" id="IPR036388">
    <property type="entry name" value="WH-like_DNA-bd_sf"/>
</dbReference>
<name>A0ABV7XCJ1_9SPHN</name>
<dbReference type="PANTHER" id="PTHR30537">
    <property type="entry name" value="HTH-TYPE TRANSCRIPTIONAL REGULATOR"/>
    <property type="match status" value="1"/>
</dbReference>
<evidence type="ECO:0000256" key="1">
    <source>
        <dbReference type="ARBA" id="ARBA00009437"/>
    </source>
</evidence>
<sequence length="297" mass="32244">MSDASRRLLPPMAALHSFAAAARLGSFSRAGDELGLTQSAVSRQIAHLEDWLQLRLFDRTGRRVVLTAEGSAYAEAIAPALDRIRRATARAIERRPDRELSIATLPSFGMRWLAPRLPRLTAQIPDLTINFSARATEFHFADEAFDAAIHFGRPDWPDAAHDLLFGEQAVAVMSPDFIARHAIVTPADLARVPLLALSSRRRAWPAWFGAGSIAAPAPEPTAAFEHFLMLAQAAAAGAGAALIPSFLIEPELASGVLVSPFELTAPDLGAYYLVYPPDRLDSPAFGQFRDWLIAEVS</sequence>
<feature type="domain" description="HTH lysR-type" evidence="5">
    <location>
        <begin position="10"/>
        <end position="67"/>
    </location>
</feature>
<keyword evidence="7" id="KW-1185">Reference proteome</keyword>
<dbReference type="Gene3D" id="3.40.190.10">
    <property type="entry name" value="Periplasmic binding protein-like II"/>
    <property type="match status" value="2"/>
</dbReference>
<organism evidence="6 7">
    <name type="scientific">Sphingoaurantiacus capsulatus</name>
    <dbReference type="NCBI Taxonomy" id="1771310"/>
    <lineage>
        <taxon>Bacteria</taxon>
        <taxon>Pseudomonadati</taxon>
        <taxon>Pseudomonadota</taxon>
        <taxon>Alphaproteobacteria</taxon>
        <taxon>Sphingomonadales</taxon>
        <taxon>Sphingosinicellaceae</taxon>
        <taxon>Sphingoaurantiacus</taxon>
    </lineage>
</organism>
<comment type="similarity">
    <text evidence="1">Belongs to the LysR transcriptional regulatory family.</text>
</comment>
<keyword evidence="2" id="KW-0805">Transcription regulation</keyword>
<dbReference type="InterPro" id="IPR058163">
    <property type="entry name" value="LysR-type_TF_proteobact-type"/>
</dbReference>
<evidence type="ECO:0000313" key="7">
    <source>
        <dbReference type="Proteomes" id="UP001595615"/>
    </source>
</evidence>
<keyword evidence="3" id="KW-0238">DNA-binding</keyword>
<evidence type="ECO:0000256" key="3">
    <source>
        <dbReference type="ARBA" id="ARBA00023125"/>
    </source>
</evidence>
<evidence type="ECO:0000259" key="5">
    <source>
        <dbReference type="PROSITE" id="PS50931"/>
    </source>
</evidence>
<gene>
    <name evidence="6" type="ORF">ACFOMD_10295</name>
</gene>
<evidence type="ECO:0000256" key="2">
    <source>
        <dbReference type="ARBA" id="ARBA00023015"/>
    </source>
</evidence>
<dbReference type="Pfam" id="PF00126">
    <property type="entry name" value="HTH_1"/>
    <property type="match status" value="1"/>
</dbReference>
<dbReference type="InterPro" id="IPR000847">
    <property type="entry name" value="LysR_HTH_N"/>
</dbReference>
<evidence type="ECO:0000256" key="4">
    <source>
        <dbReference type="ARBA" id="ARBA00023163"/>
    </source>
</evidence>
<dbReference type="Proteomes" id="UP001595615">
    <property type="component" value="Unassembled WGS sequence"/>
</dbReference>
<comment type="caution">
    <text evidence="6">The sequence shown here is derived from an EMBL/GenBank/DDBJ whole genome shotgun (WGS) entry which is preliminary data.</text>
</comment>
<dbReference type="RefSeq" id="WP_380860868.1">
    <property type="nucleotide sequence ID" value="NZ_JBHRXV010000009.1"/>
</dbReference>
<dbReference type="EMBL" id="JBHRXV010000009">
    <property type="protein sequence ID" value="MFC3712963.1"/>
    <property type="molecule type" value="Genomic_DNA"/>
</dbReference>
<proteinExistence type="inferred from homology"/>
<dbReference type="Gene3D" id="1.10.10.10">
    <property type="entry name" value="Winged helix-like DNA-binding domain superfamily/Winged helix DNA-binding domain"/>
    <property type="match status" value="1"/>
</dbReference>
<accession>A0ABV7XCJ1</accession>
<dbReference type="PROSITE" id="PS50931">
    <property type="entry name" value="HTH_LYSR"/>
    <property type="match status" value="1"/>
</dbReference>
<evidence type="ECO:0000313" key="6">
    <source>
        <dbReference type="EMBL" id="MFC3712963.1"/>
    </source>
</evidence>